<dbReference type="PROSITE" id="PS51257">
    <property type="entry name" value="PROKAR_LIPOPROTEIN"/>
    <property type="match status" value="1"/>
</dbReference>
<dbReference type="PANTHER" id="PTHR19359:SF95">
    <property type="entry name" value="CYTOCHROME B5 TYPE B"/>
    <property type="match status" value="1"/>
</dbReference>
<dbReference type="InterPro" id="IPR036400">
    <property type="entry name" value="Cyt_B5-like_heme/steroid_sf"/>
</dbReference>
<evidence type="ECO:0000256" key="4">
    <source>
        <dbReference type="ARBA" id="ARBA00038168"/>
    </source>
</evidence>
<proteinExistence type="inferred from homology"/>
<dbReference type="GO" id="GO:0016020">
    <property type="term" value="C:membrane"/>
    <property type="evidence" value="ECO:0007669"/>
    <property type="project" value="TreeGrafter"/>
</dbReference>
<keyword evidence="3" id="KW-0408">Iron</keyword>
<keyword evidence="2" id="KW-0479">Metal-binding</keyword>
<reference evidence="6 7" key="1">
    <citation type="submission" date="2019-08" db="EMBL/GenBank/DDBJ databases">
        <authorList>
            <person name="Vazquez-Campos X."/>
        </authorList>
    </citation>
    <scope>NUCLEOTIDE SEQUENCE [LARGE SCALE GENOMIC DNA]</scope>
    <source>
        <strain evidence="6">LFW-283_2</strain>
    </source>
</reference>
<dbReference type="PROSITE" id="PS50255">
    <property type="entry name" value="CYTOCHROME_B5_2"/>
    <property type="match status" value="2"/>
</dbReference>
<comment type="similarity">
    <text evidence="4">Belongs to the cytochrome b5 family.</text>
</comment>
<comment type="caution">
    <text evidence="6">The sequence shown here is derived from an EMBL/GenBank/DDBJ whole genome shotgun (WGS) entry which is preliminary data.</text>
</comment>
<feature type="domain" description="Cytochrome b5 heme-binding" evidence="5">
    <location>
        <begin position="48"/>
        <end position="127"/>
    </location>
</feature>
<dbReference type="PANTHER" id="PTHR19359">
    <property type="entry name" value="CYTOCHROME B5"/>
    <property type="match status" value="1"/>
</dbReference>
<feature type="domain" description="Cytochrome b5 heme-binding" evidence="5">
    <location>
        <begin position="159"/>
        <end position="238"/>
    </location>
</feature>
<evidence type="ECO:0000256" key="1">
    <source>
        <dbReference type="ARBA" id="ARBA00022617"/>
    </source>
</evidence>
<evidence type="ECO:0000313" key="7">
    <source>
        <dbReference type="Proteomes" id="UP000789941"/>
    </source>
</evidence>
<dbReference type="Gene3D" id="3.10.120.10">
    <property type="entry name" value="Cytochrome b5-like heme/steroid binding domain"/>
    <property type="match status" value="2"/>
</dbReference>
<gene>
    <name evidence="6" type="ORF">LFW2832_01021</name>
</gene>
<organism evidence="6 7">
    <name type="scientific">Candidatus Bilamarchaeum dharawalense</name>
    <dbReference type="NCBI Taxonomy" id="2885759"/>
    <lineage>
        <taxon>Archaea</taxon>
        <taxon>Candidatus Micrarchaeota</taxon>
        <taxon>Candidatus Micrarchaeia</taxon>
        <taxon>Candidatus Anstonellales</taxon>
        <taxon>Candidatus Bilamarchaeaceae</taxon>
        <taxon>Candidatus Bilamarchaeum</taxon>
    </lineage>
</organism>
<evidence type="ECO:0000259" key="5">
    <source>
        <dbReference type="PROSITE" id="PS50255"/>
    </source>
</evidence>
<sequence length="267" mass="28573">MRYVILLALALLLLGCTMNPQDLKPASNQNGNGQITQPTGNTSSDLGVLNLTMAEVTKHNTATDCWMVINGKVLNLSSFVTHPGGNAYVPFCGTDATVAFNTKGGTGVPHSENAASQMVQFIIGELNNVIEQPPKQNNTPADIPPILNDTPPIIPTTPQITLTMEEVAKHNKADDCWIVINGNVLNLTSFSSHPGGGTYLPYCGTEATEAFNTKGGQGNSHSATANAWMDNFIIGQLGQNITNTISPINNTIPTGLREYEEEEYEDD</sequence>
<accession>A0A5E4LWW2</accession>
<keyword evidence="1" id="KW-0349">Heme</keyword>
<dbReference type="Proteomes" id="UP000789941">
    <property type="component" value="Unassembled WGS sequence"/>
</dbReference>
<dbReference type="GO" id="GO:0046872">
    <property type="term" value="F:metal ion binding"/>
    <property type="evidence" value="ECO:0007669"/>
    <property type="project" value="UniProtKB-KW"/>
</dbReference>
<protein>
    <submittedName>
        <fullName evidence="6">Cytochrome b5-like Heme/Steroid binding domain protein</fullName>
    </submittedName>
</protein>
<dbReference type="SUPFAM" id="SSF55856">
    <property type="entry name" value="Cytochrome b5-like heme/steroid binding domain"/>
    <property type="match status" value="2"/>
</dbReference>
<evidence type="ECO:0000313" key="6">
    <source>
        <dbReference type="EMBL" id="VVC04532.1"/>
    </source>
</evidence>
<name>A0A5E4LWW2_9ARCH</name>
<dbReference type="InterPro" id="IPR050668">
    <property type="entry name" value="Cytochrome_b5"/>
</dbReference>
<dbReference type="SMART" id="SM01117">
    <property type="entry name" value="Cyt-b5"/>
    <property type="match status" value="2"/>
</dbReference>
<dbReference type="Pfam" id="PF00173">
    <property type="entry name" value="Cyt-b5"/>
    <property type="match status" value="2"/>
</dbReference>
<dbReference type="InterPro" id="IPR001199">
    <property type="entry name" value="Cyt_B5-like_heme/steroid-bd"/>
</dbReference>
<dbReference type="AlphaFoldDB" id="A0A5E4LWW2"/>
<dbReference type="EMBL" id="CABMJJ010000009">
    <property type="protein sequence ID" value="VVC04532.1"/>
    <property type="molecule type" value="Genomic_DNA"/>
</dbReference>
<evidence type="ECO:0000256" key="2">
    <source>
        <dbReference type="ARBA" id="ARBA00022723"/>
    </source>
</evidence>
<evidence type="ECO:0000256" key="3">
    <source>
        <dbReference type="ARBA" id="ARBA00023004"/>
    </source>
</evidence>
<dbReference type="GO" id="GO:0020037">
    <property type="term" value="F:heme binding"/>
    <property type="evidence" value="ECO:0007669"/>
    <property type="project" value="TreeGrafter"/>
</dbReference>